<comment type="caution">
    <text evidence="1">The sequence shown here is derived from an EMBL/GenBank/DDBJ whole genome shotgun (WGS) entry which is preliminary data.</text>
</comment>
<dbReference type="EMBL" id="JACHMH010000001">
    <property type="protein sequence ID" value="MBB4677825.1"/>
    <property type="molecule type" value="Genomic_DNA"/>
</dbReference>
<evidence type="ECO:0000313" key="1">
    <source>
        <dbReference type="EMBL" id="MBB4677825.1"/>
    </source>
</evidence>
<dbReference type="InterPro" id="IPR016024">
    <property type="entry name" value="ARM-type_fold"/>
</dbReference>
<dbReference type="CDD" id="cd06561">
    <property type="entry name" value="AlkD_like"/>
    <property type="match status" value="1"/>
</dbReference>
<dbReference type="PANTHER" id="PTHR34070:SF1">
    <property type="entry name" value="DNA ALKYLATION REPAIR PROTEIN"/>
    <property type="match status" value="1"/>
</dbReference>
<evidence type="ECO:0000313" key="2">
    <source>
        <dbReference type="Proteomes" id="UP000533598"/>
    </source>
</evidence>
<dbReference type="AlphaFoldDB" id="A0A7W7FU87"/>
<proteinExistence type="predicted"/>
<sequence length="242" mass="28062">MTELTAAAFTARLTALADPVEREKMQRYFKTGFGEYGEGDVFLGVRMGALFELAKEFLELPVAELELLLDSPLHEIRAGALSIMDKHARRKRTPGERRKELYELYLRRLDRINNWDLVDLAAPHVVGGYLYPRDRAPLYRLARSTNLWARRTSIYATAYFLRKGEVEDTLAIAEILLGDKEDLIHKAVGGWLREVGNRAPERHREFLDEHTPAMARVTLRYAIERLPEERRRHYRKLKAATE</sequence>
<accession>A0A7W7FU87</accession>
<dbReference type="RefSeq" id="WP_185003725.1">
    <property type="nucleotide sequence ID" value="NZ_BAAAUI010000002.1"/>
</dbReference>
<dbReference type="Proteomes" id="UP000533598">
    <property type="component" value="Unassembled WGS sequence"/>
</dbReference>
<dbReference type="InterPro" id="IPR014825">
    <property type="entry name" value="DNA_alkylation"/>
</dbReference>
<protein>
    <submittedName>
        <fullName evidence="1">3-methyladenine DNA glycosylase AlkD</fullName>
    </submittedName>
</protein>
<name>A0A7W7FU87_9PSEU</name>
<dbReference type="SUPFAM" id="SSF48371">
    <property type="entry name" value="ARM repeat"/>
    <property type="match status" value="1"/>
</dbReference>
<organism evidence="1 2">
    <name type="scientific">Crossiella cryophila</name>
    <dbReference type="NCBI Taxonomy" id="43355"/>
    <lineage>
        <taxon>Bacteria</taxon>
        <taxon>Bacillati</taxon>
        <taxon>Actinomycetota</taxon>
        <taxon>Actinomycetes</taxon>
        <taxon>Pseudonocardiales</taxon>
        <taxon>Pseudonocardiaceae</taxon>
        <taxon>Crossiella</taxon>
    </lineage>
</organism>
<dbReference type="Pfam" id="PF08713">
    <property type="entry name" value="DNA_alkylation"/>
    <property type="match status" value="1"/>
</dbReference>
<reference evidence="1 2" key="1">
    <citation type="submission" date="2020-08" db="EMBL/GenBank/DDBJ databases">
        <title>Sequencing the genomes of 1000 actinobacteria strains.</title>
        <authorList>
            <person name="Klenk H.-P."/>
        </authorList>
    </citation>
    <scope>NUCLEOTIDE SEQUENCE [LARGE SCALE GENOMIC DNA]</scope>
    <source>
        <strain evidence="1 2">DSM 44230</strain>
    </source>
</reference>
<keyword evidence="2" id="KW-1185">Reference proteome</keyword>
<dbReference type="PANTHER" id="PTHR34070">
    <property type="entry name" value="ARMADILLO-TYPE FOLD"/>
    <property type="match status" value="1"/>
</dbReference>
<gene>
    <name evidence="1" type="ORF">HNR67_003943</name>
</gene>
<dbReference type="Gene3D" id="1.25.10.90">
    <property type="match status" value="1"/>
</dbReference>